<accession>A0ABN0F0Q9</accession>
<organism evidence="1 2">
    <name type="scientific">Haemophilus parahaemolyticus HK385</name>
    <dbReference type="NCBI Taxonomy" id="1095744"/>
    <lineage>
        <taxon>Bacteria</taxon>
        <taxon>Pseudomonadati</taxon>
        <taxon>Pseudomonadota</taxon>
        <taxon>Gammaproteobacteria</taxon>
        <taxon>Pasteurellales</taxon>
        <taxon>Pasteurellaceae</taxon>
        <taxon>Haemophilus</taxon>
    </lineage>
</organism>
<proteinExistence type="predicted"/>
<dbReference type="Proteomes" id="UP000003016">
    <property type="component" value="Unassembled WGS sequence"/>
</dbReference>
<evidence type="ECO:0000313" key="2">
    <source>
        <dbReference type="Proteomes" id="UP000003016"/>
    </source>
</evidence>
<dbReference type="EMBL" id="AJSW01000025">
    <property type="protein sequence ID" value="EIJ70976.1"/>
    <property type="molecule type" value="Genomic_DNA"/>
</dbReference>
<gene>
    <name evidence="1" type="ORF">HMPREF1050_1007</name>
</gene>
<protein>
    <submittedName>
        <fullName evidence="1">Uncharacterized protein</fullName>
    </submittedName>
</protein>
<evidence type="ECO:0000313" key="1">
    <source>
        <dbReference type="EMBL" id="EIJ70976.1"/>
    </source>
</evidence>
<name>A0ABN0F0Q9_HAEPH</name>
<comment type="caution">
    <text evidence="1">The sequence shown here is derived from an EMBL/GenBank/DDBJ whole genome shotgun (WGS) entry which is preliminary data.</text>
</comment>
<sequence>MIDFSESGNLENIYQIEVKHSPKGYPIMLSASLLKAEPCITYPRKTFQ</sequence>
<reference evidence="1 2" key="1">
    <citation type="submission" date="2012-02" db="EMBL/GenBank/DDBJ databases">
        <authorList>
            <person name="Harkins D.M."/>
            <person name="Madupu R."/>
            <person name="Durkin A.S."/>
            <person name="Torralba M."/>
            <person name="Methe B."/>
            <person name="Sutton G.G."/>
            <person name="Nelson K.E."/>
        </authorList>
    </citation>
    <scope>NUCLEOTIDE SEQUENCE [LARGE SCALE GENOMIC DNA]</scope>
    <source>
        <strain evidence="1 2">HK385</strain>
    </source>
</reference>
<keyword evidence="2" id="KW-1185">Reference proteome</keyword>